<evidence type="ECO:0000313" key="1">
    <source>
        <dbReference type="EMBL" id="MBR0664011.1"/>
    </source>
</evidence>
<dbReference type="EMBL" id="JAAGBB010000006">
    <property type="protein sequence ID" value="MBR0664011.1"/>
    <property type="molecule type" value="Genomic_DNA"/>
</dbReference>
<dbReference type="InterPro" id="IPR022243">
    <property type="entry name" value="DUF3768"/>
</dbReference>
<keyword evidence="2" id="KW-1185">Reference proteome</keyword>
<name>A0ABS5EUN1_9PROT</name>
<dbReference type="Pfam" id="PF12599">
    <property type="entry name" value="DUF3768"/>
    <property type="match status" value="1"/>
</dbReference>
<dbReference type="Proteomes" id="UP001196870">
    <property type="component" value="Unassembled WGS sequence"/>
</dbReference>
<evidence type="ECO:0000313" key="2">
    <source>
        <dbReference type="Proteomes" id="UP001196870"/>
    </source>
</evidence>
<organism evidence="1 2">
    <name type="scientific">Plastoroseomonas hellenica</name>
    <dbReference type="NCBI Taxonomy" id="2687306"/>
    <lineage>
        <taxon>Bacteria</taxon>
        <taxon>Pseudomonadati</taxon>
        <taxon>Pseudomonadota</taxon>
        <taxon>Alphaproteobacteria</taxon>
        <taxon>Acetobacterales</taxon>
        <taxon>Acetobacteraceae</taxon>
        <taxon>Plastoroseomonas</taxon>
    </lineage>
</organism>
<comment type="caution">
    <text evidence="1">The sequence shown here is derived from an EMBL/GenBank/DDBJ whole genome shotgun (WGS) entry which is preliminary data.</text>
</comment>
<protein>
    <submittedName>
        <fullName evidence="1">DUF3768 domain-containing protein</fullName>
    </submittedName>
</protein>
<proteinExistence type="predicted"/>
<reference evidence="2" key="1">
    <citation type="journal article" date="2021" name="Syst. Appl. Microbiol.">
        <title>Roseomonas hellenica sp. nov., isolated from roots of wild-growing Alkanna tinctoria.</title>
        <authorList>
            <person name="Rat A."/>
            <person name="Naranjo H.D."/>
            <person name="Lebbe L."/>
            <person name="Cnockaert M."/>
            <person name="Krigas N."/>
            <person name="Grigoriadou K."/>
            <person name="Maloupa E."/>
            <person name="Willems A."/>
        </authorList>
    </citation>
    <scope>NUCLEOTIDE SEQUENCE [LARGE SCALE GENOMIC DNA]</scope>
    <source>
        <strain evidence="2">LMG 31523</strain>
    </source>
</reference>
<sequence length="111" mass="12203">MSQADQAARIRELNDQLRINGIGGTILLTAGVQALSARLRDEVLAQVQQFAAFGRGNDPHGEHDFAIIEVLGERVIFKIDYYDRSLTAHSIDPADPTVTHRVLTIMMAGEC</sequence>
<dbReference type="RefSeq" id="WP_211851615.1">
    <property type="nucleotide sequence ID" value="NZ_JAAGBB010000006.1"/>
</dbReference>
<accession>A0ABS5EUN1</accession>
<gene>
    <name evidence="1" type="ORF">GXW71_06540</name>
</gene>